<dbReference type="GO" id="GO:0000122">
    <property type="term" value="P:negative regulation of transcription by RNA polymerase II"/>
    <property type="evidence" value="ECO:0007669"/>
    <property type="project" value="TreeGrafter"/>
</dbReference>
<dbReference type="Ensembl" id="ENSPSMT00000019276.1">
    <property type="protein sequence ID" value="ENSPSMP00000016589.1"/>
    <property type="gene ID" value="ENSPSMG00000011810.1"/>
</dbReference>
<dbReference type="GeneTree" id="ENSGT00940000153737"/>
<proteinExistence type="inferred from homology"/>
<evidence type="ECO:0000256" key="1">
    <source>
        <dbReference type="ARBA" id="ARBA00034703"/>
    </source>
</evidence>
<name>A0A8C9DKU9_PROSS</name>
<organism evidence="3 4">
    <name type="scientific">Prolemur simus</name>
    <name type="common">Greater bamboo lemur</name>
    <name type="synonym">Hapalemur simus</name>
    <dbReference type="NCBI Taxonomy" id="1328070"/>
    <lineage>
        <taxon>Eukaryota</taxon>
        <taxon>Metazoa</taxon>
        <taxon>Chordata</taxon>
        <taxon>Craniata</taxon>
        <taxon>Vertebrata</taxon>
        <taxon>Euteleostomi</taxon>
        <taxon>Mammalia</taxon>
        <taxon>Eutheria</taxon>
        <taxon>Euarchontoglires</taxon>
        <taxon>Primates</taxon>
        <taxon>Strepsirrhini</taxon>
        <taxon>Lemuriformes</taxon>
        <taxon>Lemuridae</taxon>
        <taxon>Prolemur</taxon>
    </lineage>
</organism>
<keyword evidence="4" id="KW-1185">Reference proteome</keyword>
<reference evidence="3" key="1">
    <citation type="submission" date="2025-08" db="UniProtKB">
        <authorList>
            <consortium name="Ensembl"/>
        </authorList>
    </citation>
    <scope>IDENTIFICATION</scope>
</reference>
<sequence>MMKPAFWLLPLRMPAKHSGSTSSRGAKASDQKPNFKANENGLPLHSIFLSPNEAFRSPPVSCPRSNPPFLAPEGAAVSSLSLHGEGPVYPHPALLPSGSLFPGHLAPKPPTGRSEFVTYQGAMGLGRVHPMLIACYEHPTLHNQFSEISEASNIKLHTEVPNDKNRKLNPAWNQGKTIVKSDKLVHVDILQEELDTKRHINVAKPGFSVESVGQRAEPTNPPNDPALQQHCNFITMRKELGHISDFHEAYTFKQTAAGTEKENLGVPILTPFLEPTLVSDGGAITFDKTQEDPKPLCVGSATVSVDVTPTYTRGGTDEAESNYGRVLKLKASKLAKRIANSAGYVADRFKCVTTELYADSSQLNREQRELQVSSSPEFQ</sequence>
<dbReference type="InterPro" id="IPR047144">
    <property type="entry name" value="BCOR-like"/>
</dbReference>
<dbReference type="Proteomes" id="UP000694414">
    <property type="component" value="Unplaced"/>
</dbReference>
<reference evidence="3" key="2">
    <citation type="submission" date="2025-09" db="UniProtKB">
        <authorList>
            <consortium name="Ensembl"/>
        </authorList>
    </citation>
    <scope>IDENTIFICATION</scope>
</reference>
<dbReference type="PANTHER" id="PTHR24117">
    <property type="entry name" value="AGAP007537-PB"/>
    <property type="match status" value="1"/>
</dbReference>
<feature type="region of interest" description="Disordered" evidence="2">
    <location>
        <begin position="15"/>
        <end position="35"/>
    </location>
</feature>
<protein>
    <submittedName>
        <fullName evidence="3">Uncharacterized protein</fullName>
    </submittedName>
</protein>
<accession>A0A8C9DKU9</accession>
<dbReference type="GO" id="GO:0005634">
    <property type="term" value="C:nucleus"/>
    <property type="evidence" value="ECO:0007669"/>
    <property type="project" value="TreeGrafter"/>
</dbReference>
<dbReference type="AlphaFoldDB" id="A0A8C9DKU9"/>
<comment type="similarity">
    <text evidence="1">Belongs to the BCOR family.</text>
</comment>
<evidence type="ECO:0000313" key="4">
    <source>
        <dbReference type="Proteomes" id="UP000694414"/>
    </source>
</evidence>
<evidence type="ECO:0000313" key="3">
    <source>
        <dbReference type="Ensembl" id="ENSPSMP00000016589.1"/>
    </source>
</evidence>
<dbReference type="GO" id="GO:0003714">
    <property type="term" value="F:transcription corepressor activity"/>
    <property type="evidence" value="ECO:0007669"/>
    <property type="project" value="TreeGrafter"/>
</dbReference>
<dbReference type="PANTHER" id="PTHR24117:SF8">
    <property type="entry name" value="BCL-6 COREPRESSOR"/>
    <property type="match status" value="1"/>
</dbReference>
<evidence type="ECO:0000256" key="2">
    <source>
        <dbReference type="SAM" id="MobiDB-lite"/>
    </source>
</evidence>